<accession>A0A4S4ALN0</accession>
<dbReference type="RefSeq" id="WP_136385471.1">
    <property type="nucleotide sequence ID" value="NZ_SSOD01000010.1"/>
</dbReference>
<dbReference type="GO" id="GO:0003677">
    <property type="term" value="F:DNA binding"/>
    <property type="evidence" value="ECO:0007669"/>
    <property type="project" value="UniProtKB-KW"/>
</dbReference>
<comment type="caution">
    <text evidence="1">The sequence shown here is derived from an EMBL/GenBank/DDBJ whole genome shotgun (WGS) entry which is preliminary data.</text>
</comment>
<protein>
    <submittedName>
        <fullName evidence="1">YbaB/EbfC family DNA-binding protein</fullName>
    </submittedName>
</protein>
<dbReference type="EMBL" id="SSOD01000010">
    <property type="protein sequence ID" value="THF60437.1"/>
    <property type="molecule type" value="Genomic_DNA"/>
</dbReference>
<organism evidence="1 2">
    <name type="scientific">Pseudothauera rhizosphaerae</name>
    <dbReference type="NCBI Taxonomy" id="2565932"/>
    <lineage>
        <taxon>Bacteria</taxon>
        <taxon>Pseudomonadati</taxon>
        <taxon>Pseudomonadota</taxon>
        <taxon>Betaproteobacteria</taxon>
        <taxon>Rhodocyclales</taxon>
        <taxon>Zoogloeaceae</taxon>
        <taxon>Pseudothauera</taxon>
    </lineage>
</organism>
<name>A0A4S4ALN0_9RHOO</name>
<dbReference type="SUPFAM" id="SSF74653">
    <property type="entry name" value="TolA/TonB C-terminal domain"/>
    <property type="match status" value="1"/>
</dbReference>
<evidence type="ECO:0000313" key="2">
    <source>
        <dbReference type="Proteomes" id="UP000307956"/>
    </source>
</evidence>
<dbReference type="AlphaFoldDB" id="A0A4S4ALN0"/>
<keyword evidence="2" id="KW-1185">Reference proteome</keyword>
<proteinExistence type="predicted"/>
<reference evidence="1 2" key="1">
    <citation type="submission" date="2019-04" db="EMBL/GenBank/DDBJ databases">
        <title>Azoarcus rhizosphaerae sp. nov. isolated from rhizosphere of Ficus religiosa.</title>
        <authorList>
            <person name="Lin S.-Y."/>
            <person name="Hameed A."/>
            <person name="Hsu Y.-H."/>
            <person name="Young C.-C."/>
        </authorList>
    </citation>
    <scope>NUCLEOTIDE SEQUENCE [LARGE SCALE GENOMIC DNA]</scope>
    <source>
        <strain evidence="1 2">CC-YHH848</strain>
    </source>
</reference>
<dbReference type="OrthoDB" id="8854146at2"/>
<dbReference type="Proteomes" id="UP000307956">
    <property type="component" value="Unassembled WGS sequence"/>
</dbReference>
<evidence type="ECO:0000313" key="1">
    <source>
        <dbReference type="EMBL" id="THF60437.1"/>
    </source>
</evidence>
<gene>
    <name evidence="1" type="ORF">E6O51_13225</name>
</gene>
<keyword evidence="1" id="KW-0238">DNA-binding</keyword>
<sequence>MENAAPQAGAAGEKRPAGLFARVLRRVFPRRAGLVAGSAMAAAVLTVAQAQEQVPAHWIAYAQVTGNALQIRLSEGAGELITRLHERLRERQQGRAVPLPVVVRIWISSEGWVVRSDFDSLGDVQTDADLRAILSAHPLPEPPPPDMRQPMVLRLTLQPNPEFDREPKLTL</sequence>